<keyword evidence="5" id="KW-0472">Membrane</keyword>
<evidence type="ECO:0000313" key="7">
    <source>
        <dbReference type="Proteomes" id="UP000287651"/>
    </source>
</evidence>
<dbReference type="EMBL" id="AMZH03002358">
    <property type="protein sequence ID" value="RRT75854.1"/>
    <property type="molecule type" value="Genomic_DNA"/>
</dbReference>
<protein>
    <submittedName>
        <fullName evidence="6">Uncharacterized protein</fullName>
    </submittedName>
</protein>
<keyword evidence="3" id="KW-0812">Transmembrane</keyword>
<proteinExistence type="predicted"/>
<sequence>MVNGFPELAMTVSRLPVFYKQRDYYFYPAWAYAIPSAILKIPISLVESLVWTSITYYVIGYSPEAVRNVLPVGLLPCSGLVAIANSVLVVIELPYVLIEVVLFMVVAYPAIGYYWTVYKFFWFFYTMFCTLLYFIYLGMLLVSLTPNVQVASILASVCYTQFNLFSGFIVPSPVSPAFTFLSVHKHLDILN</sequence>
<evidence type="ECO:0000313" key="6">
    <source>
        <dbReference type="EMBL" id="RRT75854.1"/>
    </source>
</evidence>
<dbReference type="Proteomes" id="UP000287651">
    <property type="component" value="Unassembled WGS sequence"/>
</dbReference>
<dbReference type="GO" id="GO:0005886">
    <property type="term" value="C:plasma membrane"/>
    <property type="evidence" value="ECO:0007669"/>
    <property type="project" value="UniProtKB-ARBA"/>
</dbReference>
<dbReference type="InterPro" id="IPR013525">
    <property type="entry name" value="ABC2_TM"/>
</dbReference>
<dbReference type="AlphaFoldDB" id="A0A427AI01"/>
<dbReference type="PANTHER" id="PTHR19241">
    <property type="entry name" value="ATP-BINDING CASSETTE TRANSPORTER"/>
    <property type="match status" value="1"/>
</dbReference>
<evidence type="ECO:0000256" key="1">
    <source>
        <dbReference type="ARBA" id="ARBA00004141"/>
    </source>
</evidence>
<comment type="caution">
    <text evidence="6">The sequence shown here is derived from an EMBL/GenBank/DDBJ whole genome shotgun (WGS) entry which is preliminary data.</text>
</comment>
<organism evidence="6 7">
    <name type="scientific">Ensete ventricosum</name>
    <name type="common">Abyssinian banana</name>
    <name type="synonym">Musa ensete</name>
    <dbReference type="NCBI Taxonomy" id="4639"/>
    <lineage>
        <taxon>Eukaryota</taxon>
        <taxon>Viridiplantae</taxon>
        <taxon>Streptophyta</taxon>
        <taxon>Embryophyta</taxon>
        <taxon>Tracheophyta</taxon>
        <taxon>Spermatophyta</taxon>
        <taxon>Magnoliopsida</taxon>
        <taxon>Liliopsida</taxon>
        <taxon>Zingiberales</taxon>
        <taxon>Musaceae</taxon>
        <taxon>Ensete</taxon>
    </lineage>
</organism>
<gene>
    <name evidence="6" type="ORF">B296_00009794</name>
</gene>
<dbReference type="GO" id="GO:0140359">
    <property type="term" value="F:ABC-type transporter activity"/>
    <property type="evidence" value="ECO:0007669"/>
    <property type="project" value="InterPro"/>
</dbReference>
<keyword evidence="2" id="KW-0813">Transport</keyword>
<dbReference type="Pfam" id="PF01061">
    <property type="entry name" value="ABC2_membrane"/>
    <property type="match status" value="2"/>
</dbReference>
<evidence type="ECO:0000256" key="2">
    <source>
        <dbReference type="ARBA" id="ARBA00022448"/>
    </source>
</evidence>
<reference evidence="6 7" key="1">
    <citation type="journal article" date="2014" name="Agronomy (Basel)">
        <title>A Draft Genome Sequence for Ensete ventricosum, the Drought-Tolerant Tree Against Hunger.</title>
        <authorList>
            <person name="Harrison J."/>
            <person name="Moore K.A."/>
            <person name="Paszkiewicz K."/>
            <person name="Jones T."/>
            <person name="Grant M."/>
            <person name="Ambacheew D."/>
            <person name="Muzemil S."/>
            <person name="Studholme D.J."/>
        </authorList>
    </citation>
    <scope>NUCLEOTIDE SEQUENCE [LARGE SCALE GENOMIC DNA]</scope>
</reference>
<evidence type="ECO:0000256" key="4">
    <source>
        <dbReference type="ARBA" id="ARBA00022989"/>
    </source>
</evidence>
<evidence type="ECO:0000256" key="3">
    <source>
        <dbReference type="ARBA" id="ARBA00022692"/>
    </source>
</evidence>
<comment type="subcellular location">
    <subcellularLocation>
        <location evidence="1">Membrane</location>
        <topology evidence="1">Multi-pass membrane protein</topology>
    </subcellularLocation>
</comment>
<evidence type="ECO:0000256" key="5">
    <source>
        <dbReference type="ARBA" id="ARBA00023136"/>
    </source>
</evidence>
<keyword evidence="4" id="KW-1133">Transmembrane helix</keyword>
<name>A0A427AI01_ENSVE</name>
<accession>A0A427AI01</accession>